<reference evidence="3" key="1">
    <citation type="submission" date="2016-10" db="EMBL/GenBank/DDBJ databases">
        <authorList>
            <person name="Varghese N."/>
            <person name="Submissions S."/>
        </authorList>
    </citation>
    <scope>NUCLEOTIDE SEQUENCE [LARGE SCALE GENOMIC DNA]</scope>
    <source>
        <strain evidence="3">DSM 44498</strain>
    </source>
</reference>
<evidence type="ECO:0000313" key="2">
    <source>
        <dbReference type="EMBL" id="SEC75056.1"/>
    </source>
</evidence>
<accession>A0A1H4V231</accession>
<dbReference type="InterPro" id="IPR036237">
    <property type="entry name" value="Xyl_isomerase-like_sf"/>
</dbReference>
<dbReference type="Pfam" id="PF01261">
    <property type="entry name" value="AP_endonuc_2"/>
    <property type="match status" value="1"/>
</dbReference>
<keyword evidence="2" id="KW-0413">Isomerase</keyword>
<gene>
    <name evidence="2" type="ORF">SAMN04490239_5306</name>
</gene>
<organism evidence="2 3">
    <name type="scientific">Rhodococcus koreensis</name>
    <dbReference type="NCBI Taxonomy" id="99653"/>
    <lineage>
        <taxon>Bacteria</taxon>
        <taxon>Bacillati</taxon>
        <taxon>Actinomycetota</taxon>
        <taxon>Actinomycetes</taxon>
        <taxon>Mycobacteriales</taxon>
        <taxon>Nocardiaceae</taxon>
        <taxon>Rhodococcus</taxon>
    </lineage>
</organism>
<dbReference type="EMBL" id="FNSV01000005">
    <property type="protein sequence ID" value="SEC75056.1"/>
    <property type="molecule type" value="Genomic_DNA"/>
</dbReference>
<dbReference type="Gene3D" id="3.20.20.150">
    <property type="entry name" value="Divalent-metal-dependent TIM barrel enzymes"/>
    <property type="match status" value="1"/>
</dbReference>
<dbReference type="AlphaFoldDB" id="A0A1H4V231"/>
<dbReference type="OrthoDB" id="9779184at2"/>
<evidence type="ECO:0000313" key="3">
    <source>
        <dbReference type="Proteomes" id="UP000183561"/>
    </source>
</evidence>
<dbReference type="PANTHER" id="PTHR12110">
    <property type="entry name" value="HYDROXYPYRUVATE ISOMERASE"/>
    <property type="match status" value="1"/>
</dbReference>
<name>A0A1H4V231_9NOCA</name>
<dbReference type="PANTHER" id="PTHR12110:SF21">
    <property type="entry name" value="XYLOSE ISOMERASE-LIKE TIM BARREL DOMAIN-CONTAINING PROTEIN"/>
    <property type="match status" value="1"/>
</dbReference>
<dbReference type="RefSeq" id="WP_072943633.1">
    <property type="nucleotide sequence ID" value="NZ_FNSV01000005.1"/>
</dbReference>
<protein>
    <submittedName>
        <fullName evidence="2">Sugar phosphate isomerase/epimerase</fullName>
    </submittedName>
</protein>
<sequence>MKIGLLTDSVSHLPFDAALDLARTHGLSSVEVATGNWSESPHADLPALVSSDGAREEFLGKITSRGLTLSALTANGNQLHPVTGERQAEVVRDTITVASALGVPTVVLMSGLPGAEGDSSPNWITTSWPPENLDILAYQWQEVAIPYWKELAAFARDANVRLAVEACGAQLVHNASTLHRLIDSAGADVVGANLDPSHLMWMGADIPAVIRSLGESIFHVHAKDIRINRWNADNDGLLDTVPITTPHDRAWNYVTLGLGHPDGQQFWADFVYNLRSVGYDGTLNIEHEDALVSSIEGVGRAAELLNQVVLTETPDWTPARV</sequence>
<keyword evidence="3" id="KW-1185">Reference proteome</keyword>
<dbReference type="Proteomes" id="UP000183561">
    <property type="component" value="Unassembled WGS sequence"/>
</dbReference>
<dbReference type="SUPFAM" id="SSF51658">
    <property type="entry name" value="Xylose isomerase-like"/>
    <property type="match status" value="1"/>
</dbReference>
<evidence type="ECO:0000259" key="1">
    <source>
        <dbReference type="Pfam" id="PF01261"/>
    </source>
</evidence>
<dbReference type="GO" id="GO:0016853">
    <property type="term" value="F:isomerase activity"/>
    <property type="evidence" value="ECO:0007669"/>
    <property type="project" value="UniProtKB-KW"/>
</dbReference>
<feature type="domain" description="Xylose isomerase-like TIM barrel" evidence="1">
    <location>
        <begin position="19"/>
        <end position="305"/>
    </location>
</feature>
<proteinExistence type="predicted"/>
<dbReference type="InterPro" id="IPR013022">
    <property type="entry name" value="Xyl_isomerase-like_TIM-brl"/>
</dbReference>
<dbReference type="InterPro" id="IPR050312">
    <property type="entry name" value="IolE/XylAMocC-like"/>
</dbReference>